<evidence type="ECO:0000256" key="6">
    <source>
        <dbReference type="ARBA" id="ARBA00022490"/>
    </source>
</evidence>
<keyword evidence="9 13" id="KW-0012">Acyltransferase</keyword>
<evidence type="ECO:0000313" key="13">
    <source>
        <dbReference type="EMBL" id="KAF1982552.1"/>
    </source>
</evidence>
<dbReference type="EC" id="2.3.1.257" evidence="4"/>
<dbReference type="AlphaFoldDB" id="A0A6G1GNZ6"/>
<evidence type="ECO:0000256" key="7">
    <source>
        <dbReference type="ARBA" id="ARBA00022679"/>
    </source>
</evidence>
<dbReference type="GO" id="GO:0010485">
    <property type="term" value="F:histone H4 acetyltransferase activity"/>
    <property type="evidence" value="ECO:0007669"/>
    <property type="project" value="InterPro"/>
</dbReference>
<evidence type="ECO:0000256" key="1">
    <source>
        <dbReference type="ARBA" id="ARBA00004123"/>
    </source>
</evidence>
<evidence type="ECO:0000256" key="9">
    <source>
        <dbReference type="ARBA" id="ARBA00023315"/>
    </source>
</evidence>
<dbReference type="GO" id="GO:0043998">
    <property type="term" value="F:histone H2A acetyltransferase activity"/>
    <property type="evidence" value="ECO:0007669"/>
    <property type="project" value="InterPro"/>
</dbReference>
<keyword evidence="8" id="KW-0539">Nucleus</keyword>
<keyword evidence="6" id="KW-0963">Cytoplasm</keyword>
<dbReference type="Gene3D" id="3.40.630.30">
    <property type="match status" value="1"/>
</dbReference>
<feature type="domain" description="N-acetyltransferase" evidence="12">
    <location>
        <begin position="63"/>
        <end position="222"/>
    </location>
</feature>
<evidence type="ECO:0000256" key="2">
    <source>
        <dbReference type="ARBA" id="ARBA00004496"/>
    </source>
</evidence>
<evidence type="ECO:0000256" key="5">
    <source>
        <dbReference type="ARBA" id="ARBA00015043"/>
    </source>
</evidence>
<dbReference type="PROSITE" id="PS51186">
    <property type="entry name" value="GNAT"/>
    <property type="match status" value="1"/>
</dbReference>
<dbReference type="SUPFAM" id="SSF55729">
    <property type="entry name" value="Acyl-CoA N-acyltransferases (Nat)"/>
    <property type="match status" value="1"/>
</dbReference>
<name>A0A6G1GNZ6_9PEZI</name>
<evidence type="ECO:0000256" key="11">
    <source>
        <dbReference type="ARBA" id="ARBA00049524"/>
    </source>
</evidence>
<comment type="catalytic activity">
    <reaction evidence="11">
        <text>N-terminal L-seryl-[histone H4] + acetyl-CoA = N-terminal N(alpha)-acetyl-L-seryl-[histone H4] + CoA + H(+)</text>
        <dbReference type="Rhea" id="RHEA:50596"/>
        <dbReference type="Rhea" id="RHEA-COMP:12740"/>
        <dbReference type="Rhea" id="RHEA-COMP:12743"/>
        <dbReference type="ChEBI" id="CHEBI:15378"/>
        <dbReference type="ChEBI" id="CHEBI:57287"/>
        <dbReference type="ChEBI" id="CHEBI:57288"/>
        <dbReference type="ChEBI" id="CHEBI:64738"/>
        <dbReference type="ChEBI" id="CHEBI:83690"/>
        <dbReference type="EC" id="2.3.1.257"/>
    </reaction>
</comment>
<dbReference type="GO" id="GO:0005634">
    <property type="term" value="C:nucleus"/>
    <property type="evidence" value="ECO:0007669"/>
    <property type="project" value="UniProtKB-SubCell"/>
</dbReference>
<comment type="similarity">
    <text evidence="3">Belongs to the acetyltransferase family. NAA40 subfamily.</text>
</comment>
<evidence type="ECO:0000256" key="8">
    <source>
        <dbReference type="ARBA" id="ARBA00023242"/>
    </source>
</evidence>
<dbReference type="Pfam" id="PF00583">
    <property type="entry name" value="Acetyltransf_1"/>
    <property type="match status" value="1"/>
</dbReference>
<evidence type="ECO:0000259" key="12">
    <source>
        <dbReference type="PROSITE" id="PS51186"/>
    </source>
</evidence>
<dbReference type="InterPro" id="IPR016181">
    <property type="entry name" value="Acyl_CoA_acyltransferase"/>
</dbReference>
<dbReference type="CDD" id="cd04301">
    <property type="entry name" value="NAT_SF"/>
    <property type="match status" value="1"/>
</dbReference>
<dbReference type="EMBL" id="ML977183">
    <property type="protein sequence ID" value="KAF1982552.1"/>
    <property type="molecule type" value="Genomic_DNA"/>
</dbReference>
<evidence type="ECO:0000313" key="14">
    <source>
        <dbReference type="Proteomes" id="UP000800041"/>
    </source>
</evidence>
<dbReference type="InterPro" id="IPR000182">
    <property type="entry name" value="GNAT_dom"/>
</dbReference>
<proteinExistence type="inferred from homology"/>
<comment type="catalytic activity">
    <reaction evidence="10">
        <text>N-terminal L-seryl-[histone H2A] + acetyl-CoA = N-terminal N(alpha)-acetyl-L-seryl-[histone H2A] + CoA + H(+)</text>
        <dbReference type="Rhea" id="RHEA:50600"/>
        <dbReference type="Rhea" id="RHEA-COMP:12742"/>
        <dbReference type="Rhea" id="RHEA-COMP:12744"/>
        <dbReference type="ChEBI" id="CHEBI:15378"/>
        <dbReference type="ChEBI" id="CHEBI:57287"/>
        <dbReference type="ChEBI" id="CHEBI:57288"/>
        <dbReference type="ChEBI" id="CHEBI:64738"/>
        <dbReference type="ChEBI" id="CHEBI:83690"/>
        <dbReference type="EC" id="2.3.1.257"/>
    </reaction>
</comment>
<gene>
    <name evidence="13" type="ORF">K402DRAFT_193614</name>
</gene>
<organism evidence="13 14">
    <name type="scientific">Aulographum hederae CBS 113979</name>
    <dbReference type="NCBI Taxonomy" id="1176131"/>
    <lineage>
        <taxon>Eukaryota</taxon>
        <taxon>Fungi</taxon>
        <taxon>Dikarya</taxon>
        <taxon>Ascomycota</taxon>
        <taxon>Pezizomycotina</taxon>
        <taxon>Dothideomycetes</taxon>
        <taxon>Pleosporomycetidae</taxon>
        <taxon>Aulographales</taxon>
        <taxon>Aulographaceae</taxon>
    </lineage>
</organism>
<protein>
    <recommendedName>
        <fullName evidence="5">N-alpha-acetyltransferase 40</fullName>
        <ecNumber evidence="4">2.3.1.257</ecNumber>
    </recommendedName>
</protein>
<evidence type="ECO:0000256" key="3">
    <source>
        <dbReference type="ARBA" id="ARBA00008870"/>
    </source>
</evidence>
<evidence type="ECO:0000256" key="4">
    <source>
        <dbReference type="ARBA" id="ARBA00012950"/>
    </source>
</evidence>
<keyword evidence="7 13" id="KW-0808">Transferase</keyword>
<dbReference type="Proteomes" id="UP000800041">
    <property type="component" value="Unassembled WGS sequence"/>
</dbReference>
<dbReference type="OrthoDB" id="424551at2759"/>
<evidence type="ECO:0000256" key="10">
    <source>
        <dbReference type="ARBA" id="ARBA00047821"/>
    </source>
</evidence>
<accession>A0A6G1GNZ6</accession>
<dbReference type="InterPro" id="IPR039949">
    <property type="entry name" value="NAA40"/>
</dbReference>
<keyword evidence="14" id="KW-1185">Reference proteome</keyword>
<dbReference type="GO" id="GO:0005737">
    <property type="term" value="C:cytoplasm"/>
    <property type="evidence" value="ECO:0007669"/>
    <property type="project" value="UniProtKB-SubCell"/>
</dbReference>
<dbReference type="PANTHER" id="PTHR20531:SF1">
    <property type="entry name" value="N-ALPHA-ACETYLTRANSFERASE 40"/>
    <property type="match status" value="1"/>
</dbReference>
<dbReference type="GO" id="GO:1990189">
    <property type="term" value="F:protein N-terminal-serine acetyltransferase activity"/>
    <property type="evidence" value="ECO:0007669"/>
    <property type="project" value="UniProtKB-EC"/>
</dbReference>
<reference evidence="13" key="1">
    <citation type="journal article" date="2020" name="Stud. Mycol.">
        <title>101 Dothideomycetes genomes: a test case for predicting lifestyles and emergence of pathogens.</title>
        <authorList>
            <person name="Haridas S."/>
            <person name="Albert R."/>
            <person name="Binder M."/>
            <person name="Bloem J."/>
            <person name="Labutti K."/>
            <person name="Salamov A."/>
            <person name="Andreopoulos B."/>
            <person name="Baker S."/>
            <person name="Barry K."/>
            <person name="Bills G."/>
            <person name="Bluhm B."/>
            <person name="Cannon C."/>
            <person name="Castanera R."/>
            <person name="Culley D."/>
            <person name="Daum C."/>
            <person name="Ezra D."/>
            <person name="Gonzalez J."/>
            <person name="Henrissat B."/>
            <person name="Kuo A."/>
            <person name="Liang C."/>
            <person name="Lipzen A."/>
            <person name="Lutzoni F."/>
            <person name="Magnuson J."/>
            <person name="Mondo S."/>
            <person name="Nolan M."/>
            <person name="Ohm R."/>
            <person name="Pangilinan J."/>
            <person name="Park H.-J."/>
            <person name="Ramirez L."/>
            <person name="Alfaro M."/>
            <person name="Sun H."/>
            <person name="Tritt A."/>
            <person name="Yoshinaga Y."/>
            <person name="Zwiers L.-H."/>
            <person name="Turgeon B."/>
            <person name="Goodwin S."/>
            <person name="Spatafora J."/>
            <person name="Crous P."/>
            <person name="Grigoriev I."/>
        </authorList>
    </citation>
    <scope>NUCLEOTIDE SEQUENCE</scope>
    <source>
        <strain evidence="13">CBS 113979</strain>
    </source>
</reference>
<dbReference type="PANTHER" id="PTHR20531">
    <property type="entry name" value="N-ALPHA-ACETYLTRANSFERASE 40"/>
    <property type="match status" value="1"/>
</dbReference>
<comment type="subcellular location">
    <subcellularLocation>
        <location evidence="2">Cytoplasm</location>
    </subcellularLocation>
    <subcellularLocation>
        <location evidence="1">Nucleus</location>
    </subcellularLocation>
</comment>
<sequence length="222" mass="25039">MSVPATFDKWLDDADAEEVDYAQGISKINSLPASEFISTFLPAESPLLTFAGKDGTAFSISYFSSSDLSSSDFEFCFNLIETTSSEAYKKSVVGWKPKEKKEEMREKDMRYLIVKSKTIPLGFCSFMITTEDDYPVNYIYEIHLLPPARGTGIGAHLMRIVEDVAKQIGLAKVMLTVFTSNANAERFYRRIGYAEDEVSPPERRLRGGVVKRNSYVIMSKWV</sequence>